<gene>
    <name evidence="1" type="ORF">EZS28_040447</name>
</gene>
<dbReference type="Proteomes" id="UP000324800">
    <property type="component" value="Unassembled WGS sequence"/>
</dbReference>
<proteinExistence type="predicted"/>
<accession>A0A5J4TZY0</accession>
<evidence type="ECO:0000313" key="1">
    <source>
        <dbReference type="EMBL" id="KAA6364026.1"/>
    </source>
</evidence>
<name>A0A5J4TZY0_9EUKA</name>
<comment type="caution">
    <text evidence="1">The sequence shown here is derived from an EMBL/GenBank/DDBJ whole genome shotgun (WGS) entry which is preliminary data.</text>
</comment>
<organism evidence="1 2">
    <name type="scientific">Streblomastix strix</name>
    <dbReference type="NCBI Taxonomy" id="222440"/>
    <lineage>
        <taxon>Eukaryota</taxon>
        <taxon>Metamonada</taxon>
        <taxon>Preaxostyla</taxon>
        <taxon>Oxymonadida</taxon>
        <taxon>Streblomastigidae</taxon>
        <taxon>Streblomastix</taxon>
    </lineage>
</organism>
<protein>
    <submittedName>
        <fullName evidence="1">Uncharacterized protein</fullName>
    </submittedName>
</protein>
<reference evidence="1 2" key="1">
    <citation type="submission" date="2019-03" db="EMBL/GenBank/DDBJ databases">
        <title>Single cell metagenomics reveals metabolic interactions within the superorganism composed of flagellate Streblomastix strix and complex community of Bacteroidetes bacteria on its surface.</title>
        <authorList>
            <person name="Treitli S.C."/>
            <person name="Kolisko M."/>
            <person name="Husnik F."/>
            <person name="Keeling P."/>
            <person name="Hampl V."/>
        </authorList>
    </citation>
    <scope>NUCLEOTIDE SEQUENCE [LARGE SCALE GENOMIC DNA]</scope>
    <source>
        <strain evidence="1">ST1C</strain>
    </source>
</reference>
<sequence length="393" mass="45738">MENPGADLSVLKVDTGGDGGNGGFTKRVNFATQHIDRWFVKSLIPISIFPINKSEYNETVASTYYLNVKTNEIKKVAFDANVRHVLTSNNPEDVLQKLITNKLLFDYNGSTSKPAMIYSFIYTIIINSKLNFFKKLISTLEPEDYYMRLTSPNLVDLIATPELFLQHKITKKEMSVYFSKKDSSFLNIYDKRLSHRIESIKINFDLFKNDAYKYEELLSDILILFATIHTSPEDVVTPEYPSSQQHSPQSFKREQILGVRMEDGTVDTKALNTPRDAKDVLKQLIPSIQQAKNFDRTDKIVLYDQNINWCWYYDTKERKTKQTIIWGGYDLNILGLFETLPEGVKDTINKIKKKFTFEYAWTKVKNVFKKKKYKPDYDIDPEKYSQLKQSIKY</sequence>
<dbReference type="AlphaFoldDB" id="A0A5J4TZY0"/>
<evidence type="ECO:0000313" key="2">
    <source>
        <dbReference type="Proteomes" id="UP000324800"/>
    </source>
</evidence>
<dbReference type="EMBL" id="SNRW01022156">
    <property type="protein sequence ID" value="KAA6364026.1"/>
    <property type="molecule type" value="Genomic_DNA"/>
</dbReference>